<evidence type="ECO:0000313" key="2">
    <source>
        <dbReference type="EMBL" id="BAO44656.1"/>
    </source>
</evidence>
<dbReference type="EMBL" id="AP012273">
    <property type="protein sequence ID" value="BAO44656.1"/>
    <property type="molecule type" value="Genomic_DNA"/>
</dbReference>
<dbReference type="KEGG" id="tbn:TBH_C1739"/>
<dbReference type="PANTHER" id="PTHR38773">
    <property type="entry name" value="PROTEIN SPRT"/>
    <property type="match status" value="1"/>
</dbReference>
<dbReference type="InterPro" id="IPR006640">
    <property type="entry name" value="SprT-like_domain"/>
</dbReference>
<sequence length="169" mass="19751">MTEDTRKIRQALEEATIYWLEKASRLLGQSFEPPLLRFDLRGQAAGQYRSHPRPCIRYNLDLAALQFDAFLARTPGHEVAHYVIDQRFPNQRLRPHGPEWRDLMHGLGLDASRCHEFSLEGVPTRRQRRHAYRCACREHELSSTRHNRVLRGQAEYRCRSCGKVLVSSE</sequence>
<keyword evidence="3" id="KW-1185">Reference proteome</keyword>
<protein>
    <submittedName>
        <fullName evidence="2">SprT protein</fullName>
    </submittedName>
</protein>
<gene>
    <name evidence="2" type="ORF">TBH_C1739</name>
</gene>
<evidence type="ECO:0000313" key="3">
    <source>
        <dbReference type="Proteomes" id="UP000031631"/>
    </source>
</evidence>
<dbReference type="RefSeq" id="WP_041067718.1">
    <property type="nucleotide sequence ID" value="NZ_AP012273.1"/>
</dbReference>
<dbReference type="AlphaFoldDB" id="A0A7U6GJ58"/>
<accession>A0A7U6GJ58</accession>
<dbReference type="PANTHER" id="PTHR38773:SF1">
    <property type="entry name" value="PROTEIN SPRT"/>
    <property type="match status" value="1"/>
</dbReference>
<organism evidence="2 3">
    <name type="scientific">Thiolapillus brandeum</name>
    <dbReference type="NCBI Taxonomy" id="1076588"/>
    <lineage>
        <taxon>Bacteria</taxon>
        <taxon>Pseudomonadati</taxon>
        <taxon>Pseudomonadota</taxon>
        <taxon>Gammaproteobacteria</taxon>
        <taxon>Chromatiales</taxon>
        <taxon>Sedimenticolaceae</taxon>
        <taxon>Thiolapillus</taxon>
    </lineage>
</organism>
<feature type="domain" description="SprT-like" evidence="1">
    <location>
        <begin position="14"/>
        <end position="168"/>
    </location>
</feature>
<dbReference type="Pfam" id="PF10263">
    <property type="entry name" value="SprT-like"/>
    <property type="match status" value="1"/>
</dbReference>
<dbReference type="Proteomes" id="UP000031631">
    <property type="component" value="Chromosome"/>
</dbReference>
<dbReference type="SMART" id="SM00731">
    <property type="entry name" value="SprT"/>
    <property type="match status" value="1"/>
</dbReference>
<proteinExistence type="predicted"/>
<reference evidence="2 3" key="1">
    <citation type="journal article" date="2014" name="PLoS ONE">
        <title>Physiological and genomic features of a novel sulfur-oxidizing gammaproteobacterium belonging to a previously uncultivated symbiotic lineage isolated from a hydrothermal vent.</title>
        <authorList>
            <person name="Nunoura T."/>
            <person name="Takaki Y."/>
            <person name="Kazama H."/>
            <person name="Kakuta J."/>
            <person name="Shimamura S."/>
            <person name="Makita H."/>
            <person name="Hirai M."/>
            <person name="Miyazaki M."/>
            <person name="Takai K."/>
        </authorList>
    </citation>
    <scope>NUCLEOTIDE SEQUENCE [LARGE SCALE GENOMIC DNA]</scope>
    <source>
        <strain evidence="2 3">Hiromi1</strain>
    </source>
</reference>
<name>A0A7U6GJ58_9GAMM</name>
<dbReference type="OrthoDB" id="267364at2"/>
<dbReference type="GO" id="GO:0006950">
    <property type="term" value="P:response to stress"/>
    <property type="evidence" value="ECO:0007669"/>
    <property type="project" value="UniProtKB-ARBA"/>
</dbReference>
<evidence type="ECO:0000259" key="1">
    <source>
        <dbReference type="SMART" id="SM00731"/>
    </source>
</evidence>